<dbReference type="AlphaFoldDB" id="Q5JND3"/>
<gene>
    <name evidence="2" type="primary">OSJNBb0021A09.22</name>
</gene>
<feature type="region of interest" description="Disordered" evidence="1">
    <location>
        <begin position="90"/>
        <end position="124"/>
    </location>
</feature>
<name>Q5JND3_ORYSJ</name>
<protein>
    <submittedName>
        <fullName evidence="2">Uncharacterized protein</fullName>
    </submittedName>
</protein>
<accession>Q5JND3</accession>
<dbReference type="Proteomes" id="UP000000763">
    <property type="component" value="Chromosome 1"/>
</dbReference>
<dbReference type="EMBL" id="AP003218">
    <property type="protein sequence ID" value="BAD87024.1"/>
    <property type="molecule type" value="Genomic_DNA"/>
</dbReference>
<evidence type="ECO:0000313" key="2">
    <source>
        <dbReference type="EMBL" id="BAD87024.1"/>
    </source>
</evidence>
<reference evidence="3" key="2">
    <citation type="journal article" date="2008" name="Nucleic Acids Res.">
        <title>The rice annotation project database (RAP-DB): 2008 update.</title>
        <authorList>
            <consortium name="The rice annotation project (RAP)"/>
        </authorList>
    </citation>
    <scope>GENOME REANNOTATION</scope>
    <source>
        <strain evidence="3">cv. Nipponbare</strain>
    </source>
</reference>
<proteinExistence type="predicted"/>
<sequence length="124" mass="13891">MRYPREILAPSHNWHPHPVLFPSPPPIGINPWRVKVERREDAPVATFAGHSRRRPPVPAAATSPSSLVSLLRQCSPIARPLALLLHPCRPSAQRRPSTRVVPLVSPPHPPRPLGSGHRREKEKR</sequence>
<organism evidence="2 3">
    <name type="scientific">Oryza sativa subsp. japonica</name>
    <name type="common">Rice</name>
    <dbReference type="NCBI Taxonomy" id="39947"/>
    <lineage>
        <taxon>Eukaryota</taxon>
        <taxon>Viridiplantae</taxon>
        <taxon>Streptophyta</taxon>
        <taxon>Embryophyta</taxon>
        <taxon>Tracheophyta</taxon>
        <taxon>Spermatophyta</taxon>
        <taxon>Magnoliopsida</taxon>
        <taxon>Liliopsida</taxon>
        <taxon>Poales</taxon>
        <taxon>Poaceae</taxon>
        <taxon>BOP clade</taxon>
        <taxon>Oryzoideae</taxon>
        <taxon>Oryzeae</taxon>
        <taxon>Oryzinae</taxon>
        <taxon>Oryza</taxon>
        <taxon>Oryza sativa</taxon>
    </lineage>
</organism>
<evidence type="ECO:0000256" key="1">
    <source>
        <dbReference type="SAM" id="MobiDB-lite"/>
    </source>
</evidence>
<reference evidence="3" key="1">
    <citation type="journal article" date="2005" name="Nature">
        <title>The map-based sequence of the rice genome.</title>
        <authorList>
            <consortium name="International rice genome sequencing project (IRGSP)"/>
            <person name="Matsumoto T."/>
            <person name="Wu J."/>
            <person name="Kanamori H."/>
            <person name="Katayose Y."/>
            <person name="Fujisawa M."/>
            <person name="Namiki N."/>
            <person name="Mizuno H."/>
            <person name="Yamamoto K."/>
            <person name="Antonio B.A."/>
            <person name="Baba T."/>
            <person name="Sakata K."/>
            <person name="Nagamura Y."/>
            <person name="Aoki H."/>
            <person name="Arikawa K."/>
            <person name="Arita K."/>
            <person name="Bito T."/>
            <person name="Chiden Y."/>
            <person name="Fujitsuka N."/>
            <person name="Fukunaka R."/>
            <person name="Hamada M."/>
            <person name="Harada C."/>
            <person name="Hayashi A."/>
            <person name="Hijishita S."/>
            <person name="Honda M."/>
            <person name="Hosokawa S."/>
            <person name="Ichikawa Y."/>
            <person name="Idonuma A."/>
            <person name="Iijima M."/>
            <person name="Ikeda M."/>
            <person name="Ikeno M."/>
            <person name="Ito K."/>
            <person name="Ito S."/>
            <person name="Ito T."/>
            <person name="Ito Y."/>
            <person name="Ito Y."/>
            <person name="Iwabuchi A."/>
            <person name="Kamiya K."/>
            <person name="Karasawa W."/>
            <person name="Kurita K."/>
            <person name="Katagiri S."/>
            <person name="Kikuta A."/>
            <person name="Kobayashi H."/>
            <person name="Kobayashi N."/>
            <person name="Machita K."/>
            <person name="Maehara T."/>
            <person name="Masukawa M."/>
            <person name="Mizubayashi T."/>
            <person name="Mukai Y."/>
            <person name="Nagasaki H."/>
            <person name="Nagata Y."/>
            <person name="Naito S."/>
            <person name="Nakashima M."/>
            <person name="Nakama Y."/>
            <person name="Nakamichi Y."/>
            <person name="Nakamura M."/>
            <person name="Meguro A."/>
            <person name="Negishi M."/>
            <person name="Ohta I."/>
            <person name="Ohta T."/>
            <person name="Okamoto M."/>
            <person name="Ono N."/>
            <person name="Saji S."/>
            <person name="Sakaguchi M."/>
            <person name="Sakai K."/>
            <person name="Shibata M."/>
            <person name="Shimokawa T."/>
            <person name="Song J."/>
            <person name="Takazaki Y."/>
            <person name="Terasawa K."/>
            <person name="Tsugane M."/>
            <person name="Tsuji K."/>
            <person name="Ueda S."/>
            <person name="Waki K."/>
            <person name="Yamagata H."/>
            <person name="Yamamoto M."/>
            <person name="Yamamoto S."/>
            <person name="Yamane H."/>
            <person name="Yoshiki S."/>
            <person name="Yoshihara R."/>
            <person name="Yukawa K."/>
            <person name="Zhong H."/>
            <person name="Yano M."/>
            <person name="Yuan Q."/>
            <person name="Ouyang S."/>
            <person name="Liu J."/>
            <person name="Jones K.M."/>
            <person name="Gansberger K."/>
            <person name="Moffat K."/>
            <person name="Hill J."/>
            <person name="Bera J."/>
            <person name="Fadrosh D."/>
            <person name="Jin S."/>
            <person name="Johri S."/>
            <person name="Kim M."/>
            <person name="Overton L."/>
            <person name="Reardon M."/>
            <person name="Tsitrin T."/>
            <person name="Vuong H."/>
            <person name="Weaver B."/>
            <person name="Ciecko A."/>
            <person name="Tallon L."/>
            <person name="Jackson J."/>
            <person name="Pai G."/>
            <person name="Aken S.V."/>
            <person name="Utterback T."/>
            <person name="Reidmuller S."/>
            <person name="Feldblyum T."/>
            <person name="Hsiao J."/>
            <person name="Zismann V."/>
            <person name="Iobst S."/>
            <person name="de Vazeille A.R."/>
            <person name="Buell C.R."/>
            <person name="Ying K."/>
            <person name="Li Y."/>
            <person name="Lu T."/>
            <person name="Huang Y."/>
            <person name="Zhao Q."/>
            <person name="Feng Q."/>
            <person name="Zhang L."/>
            <person name="Zhu J."/>
            <person name="Weng Q."/>
            <person name="Mu J."/>
            <person name="Lu Y."/>
            <person name="Fan D."/>
            <person name="Liu Y."/>
            <person name="Guan J."/>
            <person name="Zhang Y."/>
            <person name="Yu S."/>
            <person name="Liu X."/>
            <person name="Zhang Y."/>
            <person name="Hong G."/>
            <person name="Han B."/>
            <person name="Choisne N."/>
            <person name="Demange N."/>
            <person name="Orjeda G."/>
            <person name="Samain S."/>
            <person name="Cattolico L."/>
            <person name="Pelletier E."/>
            <person name="Couloux A."/>
            <person name="Segurens B."/>
            <person name="Wincker P."/>
            <person name="D'Hont A."/>
            <person name="Scarpelli C."/>
            <person name="Weissenbach J."/>
            <person name="Salanoubat M."/>
            <person name="Quetier F."/>
            <person name="Yu Y."/>
            <person name="Kim H.R."/>
            <person name="Rambo T."/>
            <person name="Currie J."/>
            <person name="Collura K."/>
            <person name="Luo M."/>
            <person name="Yang T."/>
            <person name="Ammiraju J.S.S."/>
            <person name="Engler F."/>
            <person name="Soderlund C."/>
            <person name="Wing R.A."/>
            <person name="Palmer L.E."/>
            <person name="de la Bastide M."/>
            <person name="Spiegel L."/>
            <person name="Nascimento L."/>
            <person name="Zutavern T."/>
            <person name="O'Shaughnessy A."/>
            <person name="Dike S."/>
            <person name="Dedhia N."/>
            <person name="Preston R."/>
            <person name="Balija V."/>
            <person name="McCombie W.R."/>
            <person name="Chow T."/>
            <person name="Chen H."/>
            <person name="Chung M."/>
            <person name="Chen C."/>
            <person name="Shaw J."/>
            <person name="Wu H."/>
            <person name="Hsiao K."/>
            <person name="Chao Y."/>
            <person name="Chu M."/>
            <person name="Cheng C."/>
            <person name="Hour A."/>
            <person name="Lee P."/>
            <person name="Lin S."/>
            <person name="Lin Y."/>
            <person name="Liou J."/>
            <person name="Liu S."/>
            <person name="Hsing Y."/>
            <person name="Raghuvanshi S."/>
            <person name="Mohanty A."/>
            <person name="Bharti A.K."/>
            <person name="Gaur A."/>
            <person name="Gupta V."/>
            <person name="Kumar D."/>
            <person name="Ravi V."/>
            <person name="Vij S."/>
            <person name="Kapur A."/>
            <person name="Khurana P."/>
            <person name="Khurana P."/>
            <person name="Khurana J.P."/>
            <person name="Tyagi A.K."/>
            <person name="Gaikwad K."/>
            <person name="Singh A."/>
            <person name="Dalal V."/>
            <person name="Srivastava S."/>
            <person name="Dixit A."/>
            <person name="Pal A.K."/>
            <person name="Ghazi I.A."/>
            <person name="Yadav M."/>
            <person name="Pandit A."/>
            <person name="Bhargava A."/>
            <person name="Sureshbabu K."/>
            <person name="Batra K."/>
            <person name="Sharma T.R."/>
            <person name="Mohapatra T."/>
            <person name="Singh N.K."/>
            <person name="Messing J."/>
            <person name="Nelson A.B."/>
            <person name="Fuks G."/>
            <person name="Kavchok S."/>
            <person name="Keizer G."/>
            <person name="Linton E."/>
            <person name="Llaca V."/>
            <person name="Song R."/>
            <person name="Tanyolac B."/>
            <person name="Young S."/>
            <person name="Ho-Il K."/>
            <person name="Hahn J.H."/>
            <person name="Sangsakoo G."/>
            <person name="Vanavichit A."/>
            <person name="de Mattos Luiz.A.T."/>
            <person name="Zimmer P.D."/>
            <person name="Malone G."/>
            <person name="Dellagostin O."/>
            <person name="de Oliveira A.C."/>
            <person name="Bevan M."/>
            <person name="Bancroft I."/>
            <person name="Minx P."/>
            <person name="Cordum H."/>
            <person name="Wilson R."/>
            <person name="Cheng Z."/>
            <person name="Jin W."/>
            <person name="Jiang J."/>
            <person name="Leong S.A."/>
            <person name="Iwama H."/>
            <person name="Gojobori T."/>
            <person name="Itoh T."/>
            <person name="Niimura Y."/>
            <person name="Fujii Y."/>
            <person name="Habara T."/>
            <person name="Sakai H."/>
            <person name="Sato Y."/>
            <person name="Wilson G."/>
            <person name="Kumar K."/>
            <person name="McCouch S."/>
            <person name="Juretic N."/>
            <person name="Hoen D."/>
            <person name="Wright S."/>
            <person name="Bruskiewich R."/>
            <person name="Bureau T."/>
            <person name="Miyao A."/>
            <person name="Hirochika H."/>
            <person name="Nishikawa T."/>
            <person name="Kadowaki K."/>
            <person name="Sugiura M."/>
            <person name="Burr B."/>
            <person name="Sasaki T."/>
        </authorList>
    </citation>
    <scope>NUCLEOTIDE SEQUENCE [LARGE SCALE GENOMIC DNA]</scope>
    <source>
        <strain evidence="3">cv. Nipponbare</strain>
    </source>
</reference>
<evidence type="ECO:0000313" key="3">
    <source>
        <dbReference type="Proteomes" id="UP000000763"/>
    </source>
</evidence>